<dbReference type="InterPro" id="IPR028098">
    <property type="entry name" value="Glyco_trans_4-like_N"/>
</dbReference>
<keyword evidence="1 4" id="KW-0328">Glycosyltransferase</keyword>
<dbReference type="Gene3D" id="3.40.50.2000">
    <property type="entry name" value="Glycogen Phosphorylase B"/>
    <property type="match status" value="2"/>
</dbReference>
<dbReference type="EC" id="2.4.-.-" evidence="4"/>
<evidence type="ECO:0000256" key="1">
    <source>
        <dbReference type="ARBA" id="ARBA00022676"/>
    </source>
</evidence>
<evidence type="ECO:0000313" key="4">
    <source>
        <dbReference type="EMBL" id="MFC5436999.1"/>
    </source>
</evidence>
<accession>A0ABW0JLV0</accession>
<evidence type="ECO:0000256" key="2">
    <source>
        <dbReference type="ARBA" id="ARBA00022679"/>
    </source>
</evidence>
<dbReference type="PANTHER" id="PTHR12526:SF510">
    <property type="entry name" value="D-INOSITOL 3-PHOSPHATE GLYCOSYLTRANSFERASE"/>
    <property type="match status" value="1"/>
</dbReference>
<protein>
    <submittedName>
        <fullName evidence="4">Glycosyltransferase</fullName>
        <ecNumber evidence="4">2.4.-.-</ecNumber>
    </submittedName>
</protein>
<gene>
    <name evidence="4" type="ORF">ACFPME_10555</name>
</gene>
<keyword evidence="2 4" id="KW-0808">Transferase</keyword>
<dbReference type="PANTHER" id="PTHR12526">
    <property type="entry name" value="GLYCOSYLTRANSFERASE"/>
    <property type="match status" value="1"/>
</dbReference>
<dbReference type="GO" id="GO:0016757">
    <property type="term" value="F:glycosyltransferase activity"/>
    <property type="evidence" value="ECO:0007669"/>
    <property type="project" value="UniProtKB-KW"/>
</dbReference>
<dbReference type="EMBL" id="JBHSMK010000005">
    <property type="protein sequence ID" value="MFC5436999.1"/>
    <property type="molecule type" value="Genomic_DNA"/>
</dbReference>
<feature type="domain" description="Glycosyltransferase subfamily 4-like N-terminal" evidence="3">
    <location>
        <begin position="105"/>
        <end position="241"/>
    </location>
</feature>
<evidence type="ECO:0000259" key="3">
    <source>
        <dbReference type="Pfam" id="PF13439"/>
    </source>
</evidence>
<dbReference type="RefSeq" id="WP_377304964.1">
    <property type="nucleotide sequence ID" value="NZ_JBHSMK010000005.1"/>
</dbReference>
<dbReference type="Proteomes" id="UP001596013">
    <property type="component" value="Unassembled WGS sequence"/>
</dbReference>
<sequence length="437" mass="48375">MTLPNMRILLVAYDYPPLNSPQAIRWYYLSRELVHLGVELHVLAPDLSARDGNSLGVPTGVTMHRCNAGGMAGWLWRRQQARLSATVSESPLSTAARASRVGPATLNWKGRLHHRLERYVGHWIYPDSRGQWRASAGAALEELIDTIRPDVLICSHEPAVTLQLGLQVAGRVRAWLADLGDPVLAGYTPKRWRRRAGELEAQVCRAATLISVTTASTRELLLARHAVDPSKIFVISQGFDDTFSPAIDFARKSHSGELHLLYTGRFYSFRDPTALLEAVLELKQIRLTIASPEVKPGYLAYAARSDGRIAFLGEQPHAEVLKLQQECDVLVNIGNALSAQTPGKLYEYLGSGKPILHCYSVDDDPAIGLLDEWHRGWSCANDLASLRTLLTALIETPERLYASLVKEETSAVSAYGWSNLARRLLARCQQAVQAEES</sequence>
<dbReference type="Pfam" id="PF13439">
    <property type="entry name" value="Glyco_transf_4"/>
    <property type="match status" value="1"/>
</dbReference>
<keyword evidence="5" id="KW-1185">Reference proteome</keyword>
<organism evidence="4 5">
    <name type="scientific">Rhodanobacter umsongensis</name>
    <dbReference type="NCBI Taxonomy" id="633153"/>
    <lineage>
        <taxon>Bacteria</taxon>
        <taxon>Pseudomonadati</taxon>
        <taxon>Pseudomonadota</taxon>
        <taxon>Gammaproteobacteria</taxon>
        <taxon>Lysobacterales</taxon>
        <taxon>Rhodanobacteraceae</taxon>
        <taxon>Rhodanobacter</taxon>
    </lineage>
</organism>
<proteinExistence type="predicted"/>
<name>A0ABW0JLV0_9GAMM</name>
<reference evidence="5" key="1">
    <citation type="journal article" date="2019" name="Int. J. Syst. Evol. Microbiol.">
        <title>The Global Catalogue of Microorganisms (GCM) 10K type strain sequencing project: providing services to taxonomists for standard genome sequencing and annotation.</title>
        <authorList>
            <consortium name="The Broad Institute Genomics Platform"/>
            <consortium name="The Broad Institute Genome Sequencing Center for Infectious Disease"/>
            <person name="Wu L."/>
            <person name="Ma J."/>
        </authorList>
    </citation>
    <scope>NUCLEOTIDE SEQUENCE [LARGE SCALE GENOMIC DNA]</scope>
    <source>
        <strain evidence="5">JCM 17130</strain>
    </source>
</reference>
<comment type="caution">
    <text evidence="4">The sequence shown here is derived from an EMBL/GenBank/DDBJ whole genome shotgun (WGS) entry which is preliminary data.</text>
</comment>
<evidence type="ECO:0000313" key="5">
    <source>
        <dbReference type="Proteomes" id="UP001596013"/>
    </source>
</evidence>
<dbReference type="SUPFAM" id="SSF53756">
    <property type="entry name" value="UDP-Glycosyltransferase/glycogen phosphorylase"/>
    <property type="match status" value="1"/>
</dbReference>